<evidence type="ECO:0000256" key="1">
    <source>
        <dbReference type="SAM" id="Coils"/>
    </source>
</evidence>
<evidence type="ECO:0000313" key="3">
    <source>
        <dbReference type="Proteomes" id="UP000509161"/>
    </source>
</evidence>
<feature type="coiled-coil region" evidence="1">
    <location>
        <begin position="56"/>
        <end position="90"/>
    </location>
</feature>
<sequence>MGILPMNWKTVVINAAIPILLTLSVNWVLEQGSADKALELKYSELASKVQVLEDAAKGAKIDIKTYSLEINSLRERMLKVEGDINRLKLDVNAAPNIHRIRQDIESIKEDIDVLTVGRGNSTALLSSIRLQLSGIEGKLSIIEQEVFK</sequence>
<keyword evidence="1" id="KW-0175">Coiled coil</keyword>
<dbReference type="Proteomes" id="UP000509161">
    <property type="component" value="Segment"/>
</dbReference>
<organism evidence="2 3">
    <name type="scientific">Vibrio phage vB_ValS_X1</name>
    <dbReference type="NCBI Taxonomy" id="2736341"/>
    <lineage>
        <taxon>Viruses</taxon>
        <taxon>Duplodnaviria</taxon>
        <taxon>Heunggongvirae</taxon>
        <taxon>Uroviricota</taxon>
        <taxon>Caudoviricetes</taxon>
        <taxon>Demerecviridae</taxon>
        <taxon>Pogseptimavirus</taxon>
        <taxon>Pogseptimavirus VspSw1</taxon>
    </lineage>
</organism>
<evidence type="ECO:0000313" key="2">
    <source>
        <dbReference type="EMBL" id="QKN88462.1"/>
    </source>
</evidence>
<accession>A0A6M9Z734</accession>
<proteinExistence type="predicted"/>
<gene>
    <name evidence="2" type="ORF">vBValSX1_69</name>
</gene>
<name>A0A6M9Z734_9CAUD</name>
<dbReference type="EMBL" id="MT442039">
    <property type="protein sequence ID" value="QKN88462.1"/>
    <property type="molecule type" value="Genomic_DNA"/>
</dbReference>
<reference evidence="2 3" key="1">
    <citation type="submission" date="2020-05" db="EMBL/GenBank/DDBJ databases">
        <title>Biological and Genomic Analysis of Vibrio Phage vB_ValS_X1 Sheds Novel Insights into Evolution and Interaction of Vibrio-phage.</title>
        <authorList>
            <person name="Zhong W."/>
            <person name="Yang Y."/>
            <person name="Cai L."/>
            <person name="Xu J."/>
            <person name="Zhang R."/>
        </authorList>
    </citation>
    <scope>NUCLEOTIDE SEQUENCE [LARGE SCALE GENOMIC DNA]</scope>
</reference>
<protein>
    <submittedName>
        <fullName evidence="2">Uncharacterized protein</fullName>
    </submittedName>
</protein>